<evidence type="ECO:0000313" key="5">
    <source>
        <dbReference type="Proteomes" id="UP000295788"/>
    </source>
</evidence>
<protein>
    <submittedName>
        <fullName evidence="4">Stage III sporulation protein AA</fullName>
    </submittedName>
</protein>
<organism evidence="4 5">
    <name type="scientific">Tepidibacillus fermentans</name>
    <dbReference type="NCBI Taxonomy" id="1281767"/>
    <lineage>
        <taxon>Bacteria</taxon>
        <taxon>Bacillati</taxon>
        <taxon>Bacillota</taxon>
        <taxon>Bacilli</taxon>
        <taxon>Bacillales</taxon>
        <taxon>Bacillaceae</taxon>
        <taxon>Tepidibacillus</taxon>
    </lineage>
</organism>
<evidence type="ECO:0000256" key="2">
    <source>
        <dbReference type="ARBA" id="ARBA00022840"/>
    </source>
</evidence>
<keyword evidence="1" id="KW-0547">Nucleotide-binding</keyword>
<keyword evidence="2" id="KW-0067">ATP-binding</keyword>
<dbReference type="SUPFAM" id="SSF52540">
    <property type="entry name" value="P-loop containing nucleoside triphosphate hydrolases"/>
    <property type="match status" value="1"/>
</dbReference>
<proteinExistence type="predicted"/>
<feature type="domain" description="AAA+ ATPase" evidence="3">
    <location>
        <begin position="151"/>
        <end position="291"/>
    </location>
</feature>
<keyword evidence="5" id="KW-1185">Reference proteome</keyword>
<dbReference type="OrthoDB" id="9768243at2"/>
<dbReference type="Pfam" id="PF19568">
    <property type="entry name" value="Spore_III_AA"/>
    <property type="match status" value="1"/>
</dbReference>
<dbReference type="InterPro" id="IPR003593">
    <property type="entry name" value="AAA+_ATPase"/>
</dbReference>
<dbReference type="Gene3D" id="3.40.50.300">
    <property type="entry name" value="P-loop containing nucleotide triphosphate hydrolases"/>
    <property type="match status" value="1"/>
</dbReference>
<dbReference type="SMART" id="SM00382">
    <property type="entry name" value="AAA"/>
    <property type="match status" value="1"/>
</dbReference>
<evidence type="ECO:0000259" key="3">
    <source>
        <dbReference type="SMART" id="SM00382"/>
    </source>
</evidence>
<dbReference type="InterPro" id="IPR027417">
    <property type="entry name" value="P-loop_NTPase"/>
</dbReference>
<name>A0A4R3KJT7_9BACI</name>
<dbReference type="InterPro" id="IPR014217">
    <property type="entry name" value="Spore_III_AA"/>
</dbReference>
<dbReference type="EMBL" id="SMAB01000002">
    <property type="protein sequence ID" value="TCS84023.1"/>
    <property type="molecule type" value="Genomic_DNA"/>
</dbReference>
<comment type="caution">
    <text evidence="4">The sequence shown here is derived from an EMBL/GenBank/DDBJ whole genome shotgun (WGS) entry which is preliminary data.</text>
</comment>
<dbReference type="AlphaFoldDB" id="A0A4R3KJT7"/>
<dbReference type="PANTHER" id="PTHR20953">
    <property type="entry name" value="KINASE-RELATED"/>
    <property type="match status" value="1"/>
</dbReference>
<dbReference type="InterPro" id="IPR045735">
    <property type="entry name" value="Spore_III_AA_AAA+_ATPase"/>
</dbReference>
<gene>
    <name evidence="4" type="ORF">EDD72_10263</name>
</gene>
<dbReference type="GO" id="GO:0005524">
    <property type="term" value="F:ATP binding"/>
    <property type="evidence" value="ECO:0007669"/>
    <property type="project" value="UniProtKB-KW"/>
</dbReference>
<dbReference type="NCBIfam" id="TIGR02858">
    <property type="entry name" value="spore_III_AA"/>
    <property type="match status" value="1"/>
</dbReference>
<evidence type="ECO:0000313" key="4">
    <source>
        <dbReference type="EMBL" id="TCS84023.1"/>
    </source>
</evidence>
<evidence type="ECO:0000256" key="1">
    <source>
        <dbReference type="ARBA" id="ARBA00022741"/>
    </source>
</evidence>
<accession>A0A4R3KJT7</accession>
<reference evidence="4 5" key="1">
    <citation type="submission" date="2019-03" db="EMBL/GenBank/DDBJ databases">
        <title>Genomic Encyclopedia of Type Strains, Phase IV (KMG-IV): sequencing the most valuable type-strain genomes for metagenomic binning, comparative biology and taxonomic classification.</title>
        <authorList>
            <person name="Goeker M."/>
        </authorList>
    </citation>
    <scope>NUCLEOTIDE SEQUENCE [LARGE SCALE GENOMIC DNA]</scope>
    <source>
        <strain evidence="4 5">DSM 23802</strain>
    </source>
</reference>
<sequence length="323" mass="36035">MKSEILAILPNQIRQFIQMVEPTIAKEIEEIRLRENRPLEISYLNRFAFLTSKGKMTLQEQEAYIVSHDDILKMLNLISNHSIYRLEEELKRGYITVNGGHRIGISGKVILEHGEVKSIKDISSFNIRIAKQKIGVANKVIPYLIADRDGKVHNTLIISPPQCGKTTLLRDIARQLSIGVPTLRLTSKKVGIVDERSEIAGCVFGVPQNDVGPRTDVLDACPKAEGMMMMIRSMSPEILIVDEIGRKEDADAIFEARNAGVSIIATAHGSNIAEIANRPSISSLIQQGIFTRYVILSRNQGVGTIERILNEELKPVLREKSYA</sequence>
<dbReference type="Proteomes" id="UP000295788">
    <property type="component" value="Unassembled WGS sequence"/>
</dbReference>
<dbReference type="PANTHER" id="PTHR20953:SF3">
    <property type="entry name" value="P-LOOP CONTAINING NUCLEOSIDE TRIPHOSPHATE HYDROLASES SUPERFAMILY PROTEIN"/>
    <property type="match status" value="1"/>
</dbReference>
<dbReference type="RefSeq" id="WP_132766887.1">
    <property type="nucleotide sequence ID" value="NZ_SMAB01000002.1"/>
</dbReference>